<dbReference type="SUPFAM" id="SSF53448">
    <property type="entry name" value="Nucleotide-diphospho-sugar transferases"/>
    <property type="match status" value="1"/>
</dbReference>
<sequence>MTKKFRPLVQVVIATHRYERPIERAVASVVEGNTTNGAIVVVHNIDPQPIRQRLEQFGSRVQILTCTDGIPSPAGPLNTGLEAATAPYVTAMGSDDYYQSGAGKAWAKYLKANPSVDILILPTLEAATGTLDLPPVRVGRRRRLDPVKDRLTYRTGPLMLVRTELLKRYQIRMSAGLRTGEDLAYSSRLFMVAQRIDLLPASEPKYIEADDGGVRVTSTPFTIEQQCAGVAIVANSTWAEQLKPAARQALAVRLVRKSILPAVAKHSHDLSPDDVDYLYTLLTKVLMLAPRYYQVLSRNEARLVEALIIAGGEGVSDDERQTRLLGARQAAANLNQGGPANTVAPVSARGWFSRQSRVAHWGARKLNQLLDTLNRGDK</sequence>
<protein>
    <submittedName>
        <fullName evidence="2">Glycosyltransferase family 2 protein</fullName>
    </submittedName>
</protein>
<evidence type="ECO:0000313" key="3">
    <source>
        <dbReference type="Proteomes" id="UP000830236"/>
    </source>
</evidence>
<organism evidence="2 3">
    <name type="scientific">Actinomyces graevenitzii</name>
    <dbReference type="NCBI Taxonomy" id="55565"/>
    <lineage>
        <taxon>Bacteria</taxon>
        <taxon>Bacillati</taxon>
        <taxon>Actinomycetota</taxon>
        <taxon>Actinomycetes</taxon>
        <taxon>Actinomycetales</taxon>
        <taxon>Actinomycetaceae</taxon>
        <taxon>Actinomyces</taxon>
    </lineage>
</organism>
<dbReference type="InterPro" id="IPR029044">
    <property type="entry name" value="Nucleotide-diphossugar_trans"/>
</dbReference>
<dbReference type="Gene3D" id="3.90.550.10">
    <property type="entry name" value="Spore Coat Polysaccharide Biosynthesis Protein SpsA, Chain A"/>
    <property type="match status" value="1"/>
</dbReference>
<proteinExistence type="predicted"/>
<evidence type="ECO:0000313" key="2">
    <source>
        <dbReference type="EMBL" id="UQF80174.1"/>
    </source>
</evidence>
<dbReference type="Pfam" id="PF00535">
    <property type="entry name" value="Glycos_transf_2"/>
    <property type="match status" value="1"/>
</dbReference>
<name>A0A9E7DCN3_9ACTO</name>
<dbReference type="AlphaFoldDB" id="A0A9E7DCN3"/>
<dbReference type="EMBL" id="CP097095">
    <property type="protein sequence ID" value="UQF80174.1"/>
    <property type="molecule type" value="Genomic_DNA"/>
</dbReference>
<feature type="domain" description="Glycosyltransferase 2-like" evidence="1">
    <location>
        <begin position="11"/>
        <end position="168"/>
    </location>
</feature>
<evidence type="ECO:0000259" key="1">
    <source>
        <dbReference type="Pfam" id="PF00535"/>
    </source>
</evidence>
<dbReference type="KEGG" id="agh:M3I41_02535"/>
<reference evidence="2" key="1">
    <citation type="submission" date="2022-05" db="EMBL/GenBank/DDBJ databases">
        <title>Using nanopore sequencing to obtain complete genomes from saliva samples.</title>
        <authorList>
            <person name="Baker J.L."/>
        </authorList>
    </citation>
    <scope>NUCLEOTIDE SEQUENCE</scope>
    <source>
        <strain evidence="2">JCVI-JB-Ag32</strain>
    </source>
</reference>
<dbReference type="Proteomes" id="UP000830236">
    <property type="component" value="Chromosome"/>
</dbReference>
<dbReference type="CDD" id="cd00761">
    <property type="entry name" value="Glyco_tranf_GTA_type"/>
    <property type="match status" value="1"/>
</dbReference>
<gene>
    <name evidence="2" type="ORF">M3I41_02535</name>
</gene>
<accession>A0A9E7DCN3</accession>
<dbReference type="InterPro" id="IPR001173">
    <property type="entry name" value="Glyco_trans_2-like"/>
</dbReference>